<dbReference type="GO" id="GO:0005741">
    <property type="term" value="C:mitochondrial outer membrane"/>
    <property type="evidence" value="ECO:0007669"/>
    <property type="project" value="UniProtKB-SubCell"/>
</dbReference>
<comment type="caution">
    <text evidence="17">The sequence shown here is derived from an EMBL/GenBank/DDBJ whole genome shotgun (WGS) entry which is preliminary data.</text>
</comment>
<keyword evidence="4 14" id="KW-0285">Flavoprotein</keyword>
<dbReference type="PANTHER" id="PTHR19370">
    <property type="entry name" value="NADH-CYTOCHROME B5 REDUCTASE"/>
    <property type="match status" value="1"/>
</dbReference>
<evidence type="ECO:0000313" key="18">
    <source>
        <dbReference type="Proteomes" id="UP000217199"/>
    </source>
</evidence>
<evidence type="ECO:0000256" key="13">
    <source>
        <dbReference type="ARBA" id="ARBA00047682"/>
    </source>
</evidence>
<dbReference type="OrthoDB" id="432685at2759"/>
<keyword evidence="18" id="KW-1185">Reference proteome</keyword>
<dbReference type="Gene3D" id="3.40.50.80">
    <property type="entry name" value="Nucleotide-binding domain of ferredoxin-NADP reductase (FNR) module"/>
    <property type="match status" value="1"/>
</dbReference>
<dbReference type="PANTHER" id="PTHR19370:SF171">
    <property type="entry name" value="NADH-CYTOCHROME B5 REDUCTASE 2"/>
    <property type="match status" value="1"/>
</dbReference>
<dbReference type="InterPro" id="IPR001709">
    <property type="entry name" value="Flavoprot_Pyr_Nucl_cyt_Rdtase"/>
</dbReference>
<evidence type="ECO:0000256" key="2">
    <source>
        <dbReference type="ARBA" id="ARBA00004572"/>
    </source>
</evidence>
<reference evidence="17 18" key="1">
    <citation type="journal article" date="2017" name="Mol. Ecol.">
        <title>Comparative and population genomic landscape of Phellinus noxius: A hypervariable fungus causing root rot in trees.</title>
        <authorList>
            <person name="Chung C.L."/>
            <person name="Lee T.J."/>
            <person name="Akiba M."/>
            <person name="Lee H.H."/>
            <person name="Kuo T.H."/>
            <person name="Liu D."/>
            <person name="Ke H.M."/>
            <person name="Yokoi T."/>
            <person name="Roa M.B."/>
            <person name="Lu M.J."/>
            <person name="Chang Y.Y."/>
            <person name="Ann P.J."/>
            <person name="Tsai J.N."/>
            <person name="Chen C.Y."/>
            <person name="Tzean S.S."/>
            <person name="Ota Y."/>
            <person name="Hattori T."/>
            <person name="Sahashi N."/>
            <person name="Liou R.F."/>
            <person name="Kikuchi T."/>
            <person name="Tsai I.J."/>
        </authorList>
    </citation>
    <scope>NUCLEOTIDE SEQUENCE [LARGE SCALE GENOMIC DNA]</scope>
    <source>
        <strain evidence="17 18">FFPRI411160</strain>
    </source>
</reference>
<keyword evidence="5" id="KW-0812">Transmembrane</keyword>
<protein>
    <recommendedName>
        <fullName evidence="15">NADH-cytochrome b5 reductase</fullName>
        <ecNumber evidence="15">1.6.2.2</ecNumber>
    </recommendedName>
</protein>
<dbReference type="InterPro" id="IPR008333">
    <property type="entry name" value="Cbr1-like_FAD-bd_dom"/>
</dbReference>
<feature type="domain" description="FAD-binding FR-type" evidence="16">
    <location>
        <begin position="74"/>
        <end position="183"/>
    </location>
</feature>
<dbReference type="FunFam" id="2.40.30.10:FF:000069">
    <property type="entry name" value="NADH-cytochrome b5 reductase"/>
    <property type="match status" value="1"/>
</dbReference>
<dbReference type="PRINTS" id="PR00371">
    <property type="entry name" value="FPNCR"/>
</dbReference>
<proteinExistence type="inferred from homology"/>
<dbReference type="InterPro" id="IPR001834">
    <property type="entry name" value="CBR-like"/>
</dbReference>
<feature type="binding site" evidence="14">
    <location>
        <position position="134"/>
    </location>
    <ligand>
        <name>FAD</name>
        <dbReference type="ChEBI" id="CHEBI:57692"/>
    </ligand>
</feature>
<keyword evidence="10 15" id="KW-0520">NAD</keyword>
<dbReference type="EMBL" id="NBII01000002">
    <property type="protein sequence ID" value="PAV22627.1"/>
    <property type="molecule type" value="Genomic_DNA"/>
</dbReference>
<evidence type="ECO:0000256" key="12">
    <source>
        <dbReference type="ARBA" id="ARBA00023136"/>
    </source>
</evidence>
<keyword evidence="8" id="KW-1133">Transmembrane helix</keyword>
<evidence type="ECO:0000256" key="15">
    <source>
        <dbReference type="RuleBase" id="RU361226"/>
    </source>
</evidence>
<dbReference type="Gene3D" id="2.40.30.10">
    <property type="entry name" value="Translation factors"/>
    <property type="match status" value="1"/>
</dbReference>
<feature type="binding site" evidence="14">
    <location>
        <position position="149"/>
    </location>
    <ligand>
        <name>FAD</name>
        <dbReference type="ChEBI" id="CHEBI:57692"/>
    </ligand>
</feature>
<evidence type="ECO:0000256" key="5">
    <source>
        <dbReference type="ARBA" id="ARBA00022692"/>
    </source>
</evidence>
<comment type="cofactor">
    <cofactor evidence="1 14 15">
        <name>FAD</name>
        <dbReference type="ChEBI" id="CHEBI:57692"/>
    </cofactor>
</comment>
<dbReference type="SUPFAM" id="SSF52343">
    <property type="entry name" value="Ferredoxin reductase-like, C-terminal NADP-linked domain"/>
    <property type="match status" value="1"/>
</dbReference>
<feature type="binding site" evidence="14">
    <location>
        <position position="159"/>
    </location>
    <ligand>
        <name>FAD</name>
        <dbReference type="ChEBI" id="CHEBI:57692"/>
    </ligand>
</feature>
<evidence type="ECO:0000256" key="9">
    <source>
        <dbReference type="ARBA" id="ARBA00023002"/>
    </source>
</evidence>
<evidence type="ECO:0000313" key="17">
    <source>
        <dbReference type="EMBL" id="PAV22627.1"/>
    </source>
</evidence>
<dbReference type="EC" id="1.6.2.2" evidence="15"/>
<evidence type="ECO:0000256" key="7">
    <source>
        <dbReference type="ARBA" id="ARBA00022827"/>
    </source>
</evidence>
<dbReference type="InterPro" id="IPR039261">
    <property type="entry name" value="FNR_nucleotide-bd"/>
</dbReference>
<keyword evidence="6" id="KW-1000">Mitochondrion outer membrane</keyword>
<feature type="binding site" evidence="14">
    <location>
        <position position="151"/>
    </location>
    <ligand>
        <name>FAD</name>
        <dbReference type="ChEBI" id="CHEBI:57692"/>
    </ligand>
</feature>
<accession>A0A286USQ8</accession>
<dbReference type="AlphaFoldDB" id="A0A286USQ8"/>
<feature type="binding site" evidence="14">
    <location>
        <position position="157"/>
    </location>
    <ligand>
        <name>FAD</name>
        <dbReference type="ChEBI" id="CHEBI:57692"/>
    </ligand>
</feature>
<keyword evidence="7 14" id="KW-0274">FAD</keyword>
<dbReference type="InterPro" id="IPR017938">
    <property type="entry name" value="Riboflavin_synthase-like_b-brl"/>
</dbReference>
<name>A0A286USQ8_9AGAM</name>
<dbReference type="STRING" id="2282107.A0A286USQ8"/>
<evidence type="ECO:0000256" key="6">
    <source>
        <dbReference type="ARBA" id="ARBA00022787"/>
    </source>
</evidence>
<dbReference type="InParanoid" id="A0A286USQ8"/>
<dbReference type="InterPro" id="IPR001433">
    <property type="entry name" value="OxRdtase_FAD/NAD-bd"/>
</dbReference>
<evidence type="ECO:0000256" key="4">
    <source>
        <dbReference type="ARBA" id="ARBA00022630"/>
    </source>
</evidence>
<evidence type="ECO:0000256" key="10">
    <source>
        <dbReference type="ARBA" id="ARBA00023027"/>
    </source>
</evidence>
<keyword evidence="9 15" id="KW-0560">Oxidoreductase</keyword>
<feature type="binding site" evidence="14">
    <location>
        <position position="132"/>
    </location>
    <ligand>
        <name>FAD</name>
        <dbReference type="ChEBI" id="CHEBI:57692"/>
    </ligand>
</feature>
<dbReference type="InterPro" id="IPR017927">
    <property type="entry name" value="FAD-bd_FR_type"/>
</dbReference>
<dbReference type="FunFam" id="3.40.50.80:FF:000009">
    <property type="entry name" value="NADH-cytochrome b5 reductase"/>
    <property type="match status" value="1"/>
</dbReference>
<dbReference type="Pfam" id="PF00970">
    <property type="entry name" value="FAD_binding_6"/>
    <property type="match status" value="1"/>
</dbReference>
<evidence type="ECO:0000256" key="8">
    <source>
        <dbReference type="ARBA" id="ARBA00022989"/>
    </source>
</evidence>
<comment type="catalytic activity">
    <reaction evidence="13 15">
        <text>2 Fe(III)-[cytochrome b5] + NADH = 2 Fe(II)-[cytochrome b5] + NAD(+) + H(+)</text>
        <dbReference type="Rhea" id="RHEA:46680"/>
        <dbReference type="Rhea" id="RHEA-COMP:10438"/>
        <dbReference type="Rhea" id="RHEA-COMP:10439"/>
        <dbReference type="ChEBI" id="CHEBI:15378"/>
        <dbReference type="ChEBI" id="CHEBI:29033"/>
        <dbReference type="ChEBI" id="CHEBI:29034"/>
        <dbReference type="ChEBI" id="CHEBI:57540"/>
        <dbReference type="ChEBI" id="CHEBI:57945"/>
        <dbReference type="EC" id="1.6.2.2"/>
    </reaction>
</comment>
<dbReference type="Proteomes" id="UP000217199">
    <property type="component" value="Unassembled WGS sequence"/>
</dbReference>
<dbReference type="PRINTS" id="PR00406">
    <property type="entry name" value="CYTB5RDTASE"/>
</dbReference>
<organism evidence="17 18">
    <name type="scientific">Pyrrhoderma noxium</name>
    <dbReference type="NCBI Taxonomy" id="2282107"/>
    <lineage>
        <taxon>Eukaryota</taxon>
        <taxon>Fungi</taxon>
        <taxon>Dikarya</taxon>
        <taxon>Basidiomycota</taxon>
        <taxon>Agaricomycotina</taxon>
        <taxon>Agaricomycetes</taxon>
        <taxon>Hymenochaetales</taxon>
        <taxon>Hymenochaetaceae</taxon>
        <taxon>Pyrrhoderma</taxon>
    </lineage>
</organism>
<evidence type="ECO:0000256" key="14">
    <source>
        <dbReference type="PIRSR" id="PIRSR601834-1"/>
    </source>
</evidence>
<dbReference type="PROSITE" id="PS51384">
    <property type="entry name" value="FAD_FR"/>
    <property type="match status" value="1"/>
</dbReference>
<evidence type="ECO:0000259" key="16">
    <source>
        <dbReference type="PROSITE" id="PS51384"/>
    </source>
</evidence>
<evidence type="ECO:0000256" key="1">
    <source>
        <dbReference type="ARBA" id="ARBA00001974"/>
    </source>
</evidence>
<dbReference type="GO" id="GO:0090524">
    <property type="term" value="F:cytochrome-b5 reductase activity, acting on NADH"/>
    <property type="evidence" value="ECO:0007669"/>
    <property type="project" value="UniProtKB-EC"/>
</dbReference>
<feature type="binding site" evidence="14">
    <location>
        <position position="200"/>
    </location>
    <ligand>
        <name>FAD</name>
        <dbReference type="ChEBI" id="CHEBI:57692"/>
    </ligand>
</feature>
<dbReference type="CDD" id="cd06183">
    <property type="entry name" value="cyt_b5_reduct_like"/>
    <property type="match status" value="1"/>
</dbReference>
<dbReference type="Pfam" id="PF00175">
    <property type="entry name" value="NAD_binding_1"/>
    <property type="match status" value="1"/>
</dbReference>
<sequence length="329" mass="35603">MSFTLLRSAACRRATTTFTRRFATAPEPSKSPNWGIYLSGAGALGLGAYAYLSYGSNASAAAKPVQEKSPLDPNSFINFKLKKVVPYNDNTSTFIFELPDNQASLLPVASCVVVKSADPEALVGDNGKPVIRPYTPISQPDTPGELSFLVKKYPTGKASVHIHNLKPGEELAIKGPIIKFEYKANEFENVGLIGGGSGITPLYQVLTHALADKGNKTKFTLLFANVAEKDILLREEFDELAKKFSETFKVVYYLDKAEKNWTGETGYIGKDAIKKYIAGPEAGNKVKVFVCGPPGQVASIAGKKAGMKQGELAGVLKELGYTEEQVFKF</sequence>
<feature type="binding site" evidence="14">
    <location>
        <position position="133"/>
    </location>
    <ligand>
        <name>FAD</name>
        <dbReference type="ChEBI" id="CHEBI:57692"/>
    </ligand>
</feature>
<comment type="similarity">
    <text evidence="3 15">Belongs to the flavoprotein pyridine nucleotide cytochrome reductase family.</text>
</comment>
<keyword evidence="11" id="KW-0496">Mitochondrion</keyword>
<comment type="subcellular location">
    <subcellularLocation>
        <location evidence="2">Mitochondrion outer membrane</location>
        <topology evidence="2">Single-pass membrane protein</topology>
    </subcellularLocation>
</comment>
<keyword evidence="12" id="KW-0472">Membrane</keyword>
<gene>
    <name evidence="17" type="ORF">PNOK_0258400</name>
</gene>
<evidence type="ECO:0000256" key="11">
    <source>
        <dbReference type="ARBA" id="ARBA00023128"/>
    </source>
</evidence>
<evidence type="ECO:0000256" key="3">
    <source>
        <dbReference type="ARBA" id="ARBA00006105"/>
    </source>
</evidence>
<dbReference type="SUPFAM" id="SSF63380">
    <property type="entry name" value="Riboflavin synthase domain-like"/>
    <property type="match status" value="1"/>
</dbReference>